<proteinExistence type="predicted"/>
<evidence type="ECO:0000313" key="1">
    <source>
        <dbReference type="EMBL" id="TFK62200.1"/>
    </source>
</evidence>
<dbReference type="Proteomes" id="UP000308600">
    <property type="component" value="Unassembled WGS sequence"/>
</dbReference>
<evidence type="ECO:0000313" key="2">
    <source>
        <dbReference type="Proteomes" id="UP000308600"/>
    </source>
</evidence>
<protein>
    <submittedName>
        <fullName evidence="1">Uncharacterized protein</fullName>
    </submittedName>
</protein>
<name>A0ACD3A8Z0_9AGAR</name>
<dbReference type="EMBL" id="ML208599">
    <property type="protein sequence ID" value="TFK62200.1"/>
    <property type="molecule type" value="Genomic_DNA"/>
</dbReference>
<organism evidence="1 2">
    <name type="scientific">Pluteus cervinus</name>
    <dbReference type="NCBI Taxonomy" id="181527"/>
    <lineage>
        <taxon>Eukaryota</taxon>
        <taxon>Fungi</taxon>
        <taxon>Dikarya</taxon>
        <taxon>Basidiomycota</taxon>
        <taxon>Agaricomycotina</taxon>
        <taxon>Agaricomycetes</taxon>
        <taxon>Agaricomycetidae</taxon>
        <taxon>Agaricales</taxon>
        <taxon>Pluteineae</taxon>
        <taxon>Pluteaceae</taxon>
        <taxon>Pluteus</taxon>
    </lineage>
</organism>
<reference evidence="1 2" key="1">
    <citation type="journal article" date="2019" name="Nat. Ecol. Evol.">
        <title>Megaphylogeny resolves global patterns of mushroom evolution.</title>
        <authorList>
            <person name="Varga T."/>
            <person name="Krizsan K."/>
            <person name="Foldi C."/>
            <person name="Dima B."/>
            <person name="Sanchez-Garcia M."/>
            <person name="Sanchez-Ramirez S."/>
            <person name="Szollosi G.J."/>
            <person name="Szarkandi J.G."/>
            <person name="Papp V."/>
            <person name="Albert L."/>
            <person name="Andreopoulos W."/>
            <person name="Angelini C."/>
            <person name="Antonin V."/>
            <person name="Barry K.W."/>
            <person name="Bougher N.L."/>
            <person name="Buchanan P."/>
            <person name="Buyck B."/>
            <person name="Bense V."/>
            <person name="Catcheside P."/>
            <person name="Chovatia M."/>
            <person name="Cooper J."/>
            <person name="Damon W."/>
            <person name="Desjardin D."/>
            <person name="Finy P."/>
            <person name="Geml J."/>
            <person name="Haridas S."/>
            <person name="Hughes K."/>
            <person name="Justo A."/>
            <person name="Karasinski D."/>
            <person name="Kautmanova I."/>
            <person name="Kiss B."/>
            <person name="Kocsube S."/>
            <person name="Kotiranta H."/>
            <person name="LaButti K.M."/>
            <person name="Lechner B.E."/>
            <person name="Liimatainen K."/>
            <person name="Lipzen A."/>
            <person name="Lukacs Z."/>
            <person name="Mihaltcheva S."/>
            <person name="Morgado L.N."/>
            <person name="Niskanen T."/>
            <person name="Noordeloos M.E."/>
            <person name="Ohm R.A."/>
            <person name="Ortiz-Santana B."/>
            <person name="Ovrebo C."/>
            <person name="Racz N."/>
            <person name="Riley R."/>
            <person name="Savchenko A."/>
            <person name="Shiryaev A."/>
            <person name="Soop K."/>
            <person name="Spirin V."/>
            <person name="Szebenyi C."/>
            <person name="Tomsovsky M."/>
            <person name="Tulloss R.E."/>
            <person name="Uehling J."/>
            <person name="Grigoriev I.V."/>
            <person name="Vagvolgyi C."/>
            <person name="Papp T."/>
            <person name="Martin F.M."/>
            <person name="Miettinen O."/>
            <person name="Hibbett D.S."/>
            <person name="Nagy L.G."/>
        </authorList>
    </citation>
    <scope>NUCLEOTIDE SEQUENCE [LARGE SCALE GENOMIC DNA]</scope>
    <source>
        <strain evidence="1 2">NL-1719</strain>
    </source>
</reference>
<sequence length="121" mass="13323">MTSLLFSLPRLANARHLTRAANLTRSISAAATHPYFVPRNSQGSLPVYTDIRNGGTRYLVLVRNVDGNAAALAKDLSSTLFDAASPEAARVKIQVTRDRHLVVSGGHWKNHVMEWLIKKGF</sequence>
<keyword evidence="2" id="KW-1185">Reference proteome</keyword>
<accession>A0ACD3A8Z0</accession>
<gene>
    <name evidence="1" type="ORF">BDN72DRAFT_403763</name>
</gene>